<dbReference type="RefSeq" id="WP_095611942.1">
    <property type="nucleotide sequence ID" value="NZ_NMPM01000085.1"/>
</dbReference>
<evidence type="ECO:0000313" key="2">
    <source>
        <dbReference type="EMBL" id="PAV24992.1"/>
    </source>
</evidence>
<feature type="transmembrane region" description="Helical" evidence="1">
    <location>
        <begin position="16"/>
        <end position="38"/>
    </location>
</feature>
<evidence type="ECO:0000313" key="4">
    <source>
        <dbReference type="Proteomes" id="UP000218332"/>
    </source>
</evidence>
<keyword evidence="1" id="KW-0472">Membrane</keyword>
<evidence type="ECO:0000256" key="1">
    <source>
        <dbReference type="SAM" id="Phobius"/>
    </source>
</evidence>
<feature type="transmembrane region" description="Helical" evidence="1">
    <location>
        <begin position="309"/>
        <end position="332"/>
    </location>
</feature>
<evidence type="ECO:0000313" key="3">
    <source>
        <dbReference type="EMBL" id="PVY70833.1"/>
    </source>
</evidence>
<feature type="transmembrane region" description="Helical" evidence="1">
    <location>
        <begin position="148"/>
        <end position="166"/>
    </location>
</feature>
<keyword evidence="1" id="KW-0812">Transmembrane</keyword>
<reference evidence="2 4" key="1">
    <citation type="submission" date="2017-07" db="EMBL/GenBank/DDBJ databases">
        <title>Tamlnaduibacter salinus (Mi-7) genome sequencing.</title>
        <authorList>
            <person name="Verma A."/>
            <person name="Krishnamurthi S."/>
        </authorList>
    </citation>
    <scope>NUCLEOTIDE SEQUENCE [LARGE SCALE GENOMIC DNA]</scope>
    <source>
        <strain evidence="2 4">Mi-7</strain>
    </source>
</reference>
<feature type="transmembrane region" description="Helical" evidence="1">
    <location>
        <begin position="197"/>
        <end position="221"/>
    </location>
</feature>
<dbReference type="AlphaFoldDB" id="A0A2A2I076"/>
<evidence type="ECO:0000313" key="5">
    <source>
        <dbReference type="Proteomes" id="UP000245887"/>
    </source>
</evidence>
<proteinExistence type="predicted"/>
<keyword evidence="1" id="KW-1133">Transmembrane helix</keyword>
<comment type="caution">
    <text evidence="2">The sequence shown here is derived from an EMBL/GenBank/DDBJ whole genome shotgun (WGS) entry which is preliminary data.</text>
</comment>
<feature type="transmembrane region" description="Helical" evidence="1">
    <location>
        <begin position="45"/>
        <end position="65"/>
    </location>
</feature>
<feature type="transmembrane region" description="Helical" evidence="1">
    <location>
        <begin position="367"/>
        <end position="386"/>
    </location>
</feature>
<feature type="transmembrane region" description="Helical" evidence="1">
    <location>
        <begin position="172"/>
        <end position="190"/>
    </location>
</feature>
<protein>
    <submittedName>
        <fullName evidence="2">Uncharacterized protein</fullName>
    </submittedName>
</protein>
<feature type="transmembrane region" description="Helical" evidence="1">
    <location>
        <begin position="233"/>
        <end position="256"/>
    </location>
</feature>
<feature type="transmembrane region" description="Helical" evidence="1">
    <location>
        <begin position="109"/>
        <end position="127"/>
    </location>
</feature>
<keyword evidence="4" id="KW-1185">Reference proteome</keyword>
<accession>A0A2A2I076</accession>
<gene>
    <name evidence="3" type="ORF">C8D92_108190</name>
    <name evidence="2" type="ORF">CF392_13305</name>
</gene>
<dbReference type="Proteomes" id="UP000218332">
    <property type="component" value="Unassembled WGS sequence"/>
</dbReference>
<reference evidence="3 5" key="2">
    <citation type="submission" date="2018-04" db="EMBL/GenBank/DDBJ databases">
        <title>Genomic Encyclopedia of Type Strains, Phase IV (KMG-IV): sequencing the most valuable type-strain genomes for metagenomic binning, comparative biology and taxonomic classification.</title>
        <authorList>
            <person name="Goeker M."/>
        </authorList>
    </citation>
    <scope>NUCLEOTIDE SEQUENCE [LARGE SCALE GENOMIC DNA]</scope>
    <source>
        <strain evidence="3 5">DSM 28688</strain>
    </source>
</reference>
<dbReference type="EMBL" id="NMPM01000085">
    <property type="protein sequence ID" value="PAV24992.1"/>
    <property type="molecule type" value="Genomic_DNA"/>
</dbReference>
<feature type="transmembrane region" description="Helical" evidence="1">
    <location>
        <begin position="339"/>
        <end position="361"/>
    </location>
</feature>
<dbReference type="EMBL" id="QEKQ01000008">
    <property type="protein sequence ID" value="PVY70833.1"/>
    <property type="molecule type" value="Genomic_DNA"/>
</dbReference>
<dbReference type="Proteomes" id="UP000245887">
    <property type="component" value="Unassembled WGS sequence"/>
</dbReference>
<organism evidence="2 4">
    <name type="scientific">Tamilnaduibacter salinus</name>
    <dbReference type="NCBI Taxonomy" id="1484056"/>
    <lineage>
        <taxon>Bacteria</taxon>
        <taxon>Pseudomonadati</taxon>
        <taxon>Pseudomonadota</taxon>
        <taxon>Gammaproteobacteria</taxon>
        <taxon>Pseudomonadales</taxon>
        <taxon>Marinobacteraceae</taxon>
        <taxon>Tamilnaduibacter</taxon>
    </lineage>
</organism>
<name>A0A2A2I076_9GAMM</name>
<sequence length="399" mass="44687">MIEQYYWIDSITSLSLIYASALVVLFSGLLALGTGFSWKSELDSLHWLVGFWVLLFLTFLMMSGWGPFFRDAVYYSSVVEGISEPKKAFDLRLFHVFSSVPAFLSAKNIISYMVIQCFFFIWAGVLFDRAFRRWWSYSGHSIPTAFTPFLVLLFVMYPATLLYATVPLRESFIVFGLAGAFYGAVLVNASRFLGIGWFVVGSIVVGLVRVDYLSITFPLLVLFLPKDMPSIRLAVWCSVLASIAIASLAMGGGSIVSMLESVRNSRLGDSELSYGFVEWLSLIDLFRDLPVLTLQLIVSPFPVLGSWSWSAHFSLVLSLFFEMIVVFLALLSSRGNVRILVYVAGAIMLIGLFEVHAGAAVRHRSGLFYFLIPVAAFSIANIWDWLRLTKPQGCDLNER</sequence>